<dbReference type="KEGG" id="lol:LACOL_0679"/>
<sequence>MISAYLSIGSNIGDRIANLQGAIDGLRLYKIEVVAISSVYETEPVGGVVQDDFLNLAVSIKTTLSAYDLLDKIHEIEQKLHRKRLIHWGPRSIDLDILYYANDVFNDERLIVPHPEIKNRQFVLIPLLEIADDELKIKVKQMLEKTSDQNKVIKTNEFGGIK</sequence>
<evidence type="ECO:0000256" key="8">
    <source>
        <dbReference type="ARBA" id="ARBA00022909"/>
    </source>
</evidence>
<gene>
    <name evidence="10" type="ORF">FC70_GL000617</name>
</gene>
<keyword evidence="11" id="KW-1185">Reference proteome</keyword>
<dbReference type="NCBIfam" id="TIGR01498">
    <property type="entry name" value="folK"/>
    <property type="match status" value="1"/>
</dbReference>
<dbReference type="CDD" id="cd00483">
    <property type="entry name" value="HPPK"/>
    <property type="match status" value="1"/>
</dbReference>
<dbReference type="PATRIC" id="fig|1423778.4.peg.644"/>
<dbReference type="PANTHER" id="PTHR43071:SF1">
    <property type="entry name" value="2-AMINO-4-HYDROXY-6-HYDROXYMETHYLDIHYDROPTERIDINE PYROPHOSPHOKINASE"/>
    <property type="match status" value="1"/>
</dbReference>
<reference evidence="10 11" key="1">
    <citation type="journal article" date="2015" name="Genome Announc.">
        <title>Expanding the biotechnology potential of lactobacilli through comparative genomics of 213 strains and associated genera.</title>
        <authorList>
            <person name="Sun Z."/>
            <person name="Harris H.M."/>
            <person name="McCann A."/>
            <person name="Guo C."/>
            <person name="Argimon S."/>
            <person name="Zhang W."/>
            <person name="Yang X."/>
            <person name="Jeffery I.B."/>
            <person name="Cooney J.C."/>
            <person name="Kagawa T.F."/>
            <person name="Liu W."/>
            <person name="Song Y."/>
            <person name="Salvetti E."/>
            <person name="Wrobel A."/>
            <person name="Rasinkangas P."/>
            <person name="Parkhill J."/>
            <person name="Rea M.C."/>
            <person name="O'Sullivan O."/>
            <person name="Ritari J."/>
            <person name="Douillard F.P."/>
            <person name="Paul Ross R."/>
            <person name="Yang R."/>
            <person name="Briner A.E."/>
            <person name="Felis G.E."/>
            <person name="de Vos W.M."/>
            <person name="Barrangou R."/>
            <person name="Klaenhammer T.R."/>
            <person name="Caufield P.W."/>
            <person name="Cui Y."/>
            <person name="Zhang H."/>
            <person name="O'Toole P.W."/>
        </authorList>
    </citation>
    <scope>NUCLEOTIDE SEQUENCE [LARGE SCALE GENOMIC DNA]</scope>
    <source>
        <strain evidence="10 11">DSM 15707</strain>
    </source>
</reference>
<dbReference type="OrthoDB" id="9808041at2"/>
<name>A0A0R1RI71_9LACO</name>
<dbReference type="AlphaFoldDB" id="A0A0R1RI71"/>
<keyword evidence="8" id="KW-0289">Folate biosynthesis</keyword>
<protein>
    <recommendedName>
        <fullName evidence="3">2-amino-4-hydroxy-6-hydroxymethyldihydropteridine diphosphokinase</fullName>
        <ecNumber evidence="3">2.7.6.3</ecNumber>
    </recommendedName>
</protein>
<dbReference type="GO" id="GO:0003848">
    <property type="term" value="F:2-amino-4-hydroxy-6-hydroxymethyldihydropteridine diphosphokinase activity"/>
    <property type="evidence" value="ECO:0007669"/>
    <property type="project" value="UniProtKB-EC"/>
</dbReference>
<proteinExistence type="predicted"/>
<dbReference type="PANTHER" id="PTHR43071">
    <property type="entry name" value="2-AMINO-4-HYDROXY-6-HYDROXYMETHYLDIHYDROPTERIDINE PYROPHOSPHOKINASE"/>
    <property type="match status" value="1"/>
</dbReference>
<keyword evidence="5" id="KW-0547">Nucleotide-binding</keyword>
<comment type="catalytic activity">
    <reaction evidence="1">
        <text>6-hydroxymethyl-7,8-dihydropterin + ATP = (7,8-dihydropterin-6-yl)methyl diphosphate + AMP + H(+)</text>
        <dbReference type="Rhea" id="RHEA:11412"/>
        <dbReference type="ChEBI" id="CHEBI:15378"/>
        <dbReference type="ChEBI" id="CHEBI:30616"/>
        <dbReference type="ChEBI" id="CHEBI:44841"/>
        <dbReference type="ChEBI" id="CHEBI:72950"/>
        <dbReference type="ChEBI" id="CHEBI:456215"/>
        <dbReference type="EC" id="2.7.6.3"/>
    </reaction>
</comment>
<evidence type="ECO:0000259" key="9">
    <source>
        <dbReference type="PROSITE" id="PS00794"/>
    </source>
</evidence>
<comment type="pathway">
    <text evidence="2">Cofactor biosynthesis; tetrahydrofolate biosynthesis; 2-amino-4-hydroxy-6-hydroxymethyl-7,8-dihydropteridine diphosphate from 7,8-dihydroneopterin triphosphate: step 4/4.</text>
</comment>
<evidence type="ECO:0000256" key="6">
    <source>
        <dbReference type="ARBA" id="ARBA00022777"/>
    </source>
</evidence>
<evidence type="ECO:0000256" key="5">
    <source>
        <dbReference type="ARBA" id="ARBA00022741"/>
    </source>
</evidence>
<dbReference type="RefSeq" id="WP_057889589.1">
    <property type="nucleotide sequence ID" value="NZ_AZFE01000030.1"/>
</dbReference>
<dbReference type="SUPFAM" id="SSF55083">
    <property type="entry name" value="6-hydroxymethyl-7,8-dihydropterin pyrophosphokinase, HPPK"/>
    <property type="match status" value="1"/>
</dbReference>
<dbReference type="Proteomes" id="UP000051697">
    <property type="component" value="Unassembled WGS sequence"/>
</dbReference>
<evidence type="ECO:0000313" key="11">
    <source>
        <dbReference type="Proteomes" id="UP000051697"/>
    </source>
</evidence>
<accession>A0A0R1RI71</accession>
<evidence type="ECO:0000256" key="4">
    <source>
        <dbReference type="ARBA" id="ARBA00022679"/>
    </source>
</evidence>
<organism evidence="10 11">
    <name type="scientific">Paucilactobacillus oligofermentans DSM 15707 = LMG 22743</name>
    <dbReference type="NCBI Taxonomy" id="1423778"/>
    <lineage>
        <taxon>Bacteria</taxon>
        <taxon>Bacillati</taxon>
        <taxon>Bacillota</taxon>
        <taxon>Bacilli</taxon>
        <taxon>Lactobacillales</taxon>
        <taxon>Lactobacillaceae</taxon>
        <taxon>Paucilactobacillus</taxon>
    </lineage>
</organism>
<dbReference type="EC" id="2.7.6.3" evidence="3"/>
<keyword evidence="7" id="KW-0067">ATP-binding</keyword>
<dbReference type="GO" id="GO:0016301">
    <property type="term" value="F:kinase activity"/>
    <property type="evidence" value="ECO:0007669"/>
    <property type="project" value="UniProtKB-KW"/>
</dbReference>
<dbReference type="GO" id="GO:0046654">
    <property type="term" value="P:tetrahydrofolate biosynthetic process"/>
    <property type="evidence" value="ECO:0007669"/>
    <property type="project" value="UniProtKB-UniPathway"/>
</dbReference>
<dbReference type="PROSITE" id="PS00794">
    <property type="entry name" value="HPPK"/>
    <property type="match status" value="1"/>
</dbReference>
<feature type="domain" description="7,8-dihydro-6-hydroxymethylpterin-pyrophosphokinase" evidence="9">
    <location>
        <begin position="87"/>
        <end position="98"/>
    </location>
</feature>
<dbReference type="InterPro" id="IPR035907">
    <property type="entry name" value="Hppk_sf"/>
</dbReference>
<dbReference type="UniPathway" id="UPA00077">
    <property type="reaction ID" value="UER00155"/>
</dbReference>
<evidence type="ECO:0000256" key="1">
    <source>
        <dbReference type="ARBA" id="ARBA00000198"/>
    </source>
</evidence>
<evidence type="ECO:0000256" key="2">
    <source>
        <dbReference type="ARBA" id="ARBA00005051"/>
    </source>
</evidence>
<dbReference type="EMBL" id="AZFE01000030">
    <property type="protein sequence ID" value="KRL56030.1"/>
    <property type="molecule type" value="Genomic_DNA"/>
</dbReference>
<dbReference type="STRING" id="1423778.FC70_GL000617"/>
<dbReference type="Pfam" id="PF01288">
    <property type="entry name" value="HPPK"/>
    <property type="match status" value="1"/>
</dbReference>
<dbReference type="GO" id="GO:0046656">
    <property type="term" value="P:folic acid biosynthetic process"/>
    <property type="evidence" value="ECO:0007669"/>
    <property type="project" value="UniProtKB-KW"/>
</dbReference>
<keyword evidence="4" id="KW-0808">Transferase</keyword>
<keyword evidence="6 10" id="KW-0418">Kinase</keyword>
<dbReference type="InterPro" id="IPR000550">
    <property type="entry name" value="Hppk"/>
</dbReference>
<dbReference type="GO" id="GO:0005524">
    <property type="term" value="F:ATP binding"/>
    <property type="evidence" value="ECO:0007669"/>
    <property type="project" value="UniProtKB-KW"/>
</dbReference>
<dbReference type="Gene3D" id="3.30.70.560">
    <property type="entry name" value="7,8-Dihydro-6-hydroxymethylpterin-pyrophosphokinase HPPK"/>
    <property type="match status" value="1"/>
</dbReference>
<evidence type="ECO:0000256" key="3">
    <source>
        <dbReference type="ARBA" id="ARBA00013253"/>
    </source>
</evidence>
<evidence type="ECO:0000313" key="10">
    <source>
        <dbReference type="EMBL" id="KRL56030.1"/>
    </source>
</evidence>
<comment type="caution">
    <text evidence="10">The sequence shown here is derived from an EMBL/GenBank/DDBJ whole genome shotgun (WGS) entry which is preliminary data.</text>
</comment>
<evidence type="ECO:0000256" key="7">
    <source>
        <dbReference type="ARBA" id="ARBA00022840"/>
    </source>
</evidence>